<evidence type="ECO:0000313" key="3">
    <source>
        <dbReference type="Proteomes" id="UP000241690"/>
    </source>
</evidence>
<keyword evidence="3" id="KW-1185">Reference proteome</keyword>
<accession>A0A2T4AJ68</accession>
<feature type="compositionally biased region" description="Basic and acidic residues" evidence="1">
    <location>
        <begin position="54"/>
        <end position="66"/>
    </location>
</feature>
<feature type="region of interest" description="Disordered" evidence="1">
    <location>
        <begin position="23"/>
        <end position="74"/>
    </location>
</feature>
<evidence type="ECO:0000256" key="1">
    <source>
        <dbReference type="SAM" id="MobiDB-lite"/>
    </source>
</evidence>
<dbReference type="Proteomes" id="UP000241690">
    <property type="component" value="Unassembled WGS sequence"/>
</dbReference>
<evidence type="ECO:0000313" key="2">
    <source>
        <dbReference type="EMBL" id="PTB57130.1"/>
    </source>
</evidence>
<dbReference type="EMBL" id="KZ679678">
    <property type="protein sequence ID" value="PTB57130.1"/>
    <property type="molecule type" value="Genomic_DNA"/>
</dbReference>
<reference evidence="2 3" key="1">
    <citation type="submission" date="2016-07" db="EMBL/GenBank/DDBJ databases">
        <title>Multiple horizontal gene transfer events from other fungi enriched the ability of initially mycotrophic Trichoderma (Ascomycota) to feed on dead plant biomass.</title>
        <authorList>
            <consortium name="DOE Joint Genome Institute"/>
            <person name="Aerts A."/>
            <person name="Atanasova L."/>
            <person name="Chenthamara K."/>
            <person name="Zhang J."/>
            <person name="Grujic M."/>
            <person name="Henrissat B."/>
            <person name="Kuo A."/>
            <person name="Salamov A."/>
            <person name="Lipzen A."/>
            <person name="Labutti K."/>
            <person name="Barry K."/>
            <person name="Miao Y."/>
            <person name="Rahimi M.J."/>
            <person name="Shen Q."/>
            <person name="Grigoriev I.V."/>
            <person name="Kubicek C.P."/>
            <person name="Druzhinina I.S."/>
        </authorList>
    </citation>
    <scope>NUCLEOTIDE SEQUENCE [LARGE SCALE GENOMIC DNA]</scope>
    <source>
        <strain evidence="2 3">CBS 226.95</strain>
    </source>
</reference>
<protein>
    <submittedName>
        <fullName evidence="2">Uncharacterized protein</fullName>
    </submittedName>
</protein>
<dbReference type="RefSeq" id="XP_024776807.1">
    <property type="nucleotide sequence ID" value="XM_024914828.1"/>
</dbReference>
<name>A0A2T4AJ68_TRIHA</name>
<dbReference type="GeneID" id="36623394"/>
<dbReference type="AlphaFoldDB" id="A0A2T4AJ68"/>
<gene>
    <name evidence="2" type="ORF">M431DRAFT_394999</name>
</gene>
<sequence>MALSMPYWDALFPRKLRIQSHMQAAGAEAKDQKNNFQPKLNAKAQGQKGRKAGNMHEEPLSEEREKREKKKAKANQTGRFCHVASYPVLRFSPLLFSLLFSSSSSFSPAHVHTCIHSLLPEFGICAVLDLGRKRPFTHLGPAIQVPDNAPVSPE</sequence>
<proteinExistence type="predicted"/>
<organism evidence="2 3">
    <name type="scientific">Trichoderma harzianum CBS 226.95</name>
    <dbReference type="NCBI Taxonomy" id="983964"/>
    <lineage>
        <taxon>Eukaryota</taxon>
        <taxon>Fungi</taxon>
        <taxon>Dikarya</taxon>
        <taxon>Ascomycota</taxon>
        <taxon>Pezizomycotina</taxon>
        <taxon>Sordariomycetes</taxon>
        <taxon>Hypocreomycetidae</taxon>
        <taxon>Hypocreales</taxon>
        <taxon>Hypocreaceae</taxon>
        <taxon>Trichoderma</taxon>
    </lineage>
</organism>